<dbReference type="EMBL" id="DSDK01000771">
    <property type="protein sequence ID" value="HDR52655.1"/>
    <property type="molecule type" value="Genomic_DNA"/>
</dbReference>
<gene>
    <name evidence="10" type="ORF">ENN90_13735</name>
</gene>
<dbReference type="InterPro" id="IPR003423">
    <property type="entry name" value="OMP_efflux"/>
</dbReference>
<dbReference type="GO" id="GO:0009279">
    <property type="term" value="C:cell outer membrane"/>
    <property type="evidence" value="ECO:0007669"/>
    <property type="project" value="UniProtKB-SubCell"/>
</dbReference>
<proteinExistence type="inferred from homology"/>
<dbReference type="AlphaFoldDB" id="A0A831PLK5"/>
<organism evidence="10">
    <name type="scientific">Mariniphaga anaerophila</name>
    <dbReference type="NCBI Taxonomy" id="1484053"/>
    <lineage>
        <taxon>Bacteria</taxon>
        <taxon>Pseudomonadati</taxon>
        <taxon>Bacteroidota</taxon>
        <taxon>Bacteroidia</taxon>
        <taxon>Marinilabiliales</taxon>
        <taxon>Prolixibacteraceae</taxon>
        <taxon>Mariniphaga</taxon>
    </lineage>
</organism>
<feature type="signal peptide" evidence="9">
    <location>
        <begin position="1"/>
        <end position="20"/>
    </location>
</feature>
<name>A0A831PLK5_9BACT</name>
<evidence type="ECO:0000256" key="1">
    <source>
        <dbReference type="ARBA" id="ARBA00004442"/>
    </source>
</evidence>
<dbReference type="Proteomes" id="UP000886047">
    <property type="component" value="Unassembled WGS sequence"/>
</dbReference>
<dbReference type="PANTHER" id="PTHR30026:SF20">
    <property type="entry name" value="OUTER MEMBRANE PROTEIN TOLC"/>
    <property type="match status" value="1"/>
</dbReference>
<evidence type="ECO:0000256" key="8">
    <source>
        <dbReference type="SAM" id="Coils"/>
    </source>
</evidence>
<protein>
    <submittedName>
        <fullName evidence="10">TolC family protein</fullName>
    </submittedName>
</protein>
<evidence type="ECO:0000256" key="5">
    <source>
        <dbReference type="ARBA" id="ARBA00022692"/>
    </source>
</evidence>
<keyword evidence="7" id="KW-0998">Cell outer membrane</keyword>
<accession>A0A831PLK5</accession>
<dbReference type="GO" id="GO:0015288">
    <property type="term" value="F:porin activity"/>
    <property type="evidence" value="ECO:0007669"/>
    <property type="project" value="TreeGrafter"/>
</dbReference>
<dbReference type="PANTHER" id="PTHR30026">
    <property type="entry name" value="OUTER MEMBRANE PROTEIN TOLC"/>
    <property type="match status" value="1"/>
</dbReference>
<comment type="caution">
    <text evidence="10">The sequence shown here is derived from an EMBL/GenBank/DDBJ whole genome shotgun (WGS) entry which is preliminary data.</text>
</comment>
<dbReference type="GO" id="GO:0015562">
    <property type="term" value="F:efflux transmembrane transporter activity"/>
    <property type="evidence" value="ECO:0007669"/>
    <property type="project" value="InterPro"/>
</dbReference>
<reference evidence="10" key="1">
    <citation type="journal article" date="2020" name="mSystems">
        <title>Genome- and Community-Level Interaction Insights into Carbon Utilization and Element Cycling Functions of Hydrothermarchaeota in Hydrothermal Sediment.</title>
        <authorList>
            <person name="Zhou Z."/>
            <person name="Liu Y."/>
            <person name="Xu W."/>
            <person name="Pan J."/>
            <person name="Luo Z.H."/>
            <person name="Li M."/>
        </authorList>
    </citation>
    <scope>NUCLEOTIDE SEQUENCE [LARGE SCALE GENOMIC DNA]</scope>
    <source>
        <strain evidence="10">SpSt-1217</strain>
    </source>
</reference>
<dbReference type="Gene3D" id="1.20.1600.10">
    <property type="entry name" value="Outer membrane efflux proteins (OEP)"/>
    <property type="match status" value="1"/>
</dbReference>
<dbReference type="Pfam" id="PF02321">
    <property type="entry name" value="OEP"/>
    <property type="match status" value="1"/>
</dbReference>
<sequence length="414" mass="48313">MNKIYYLTLFLFIVSFTLKAQDELTIKDAVNYALDQNTKLQQMRAVLKQKENTWRTETGISAPEISYFKEGIGSGPGDIFDEKRVTVSQEIDFPLTAAYRLKGISEEVKALELEVKSIENEIKAEVKSYYIEVLYANYLQRSRQNQLKLAQELYNAVFSKFETGMANGIDLTNAELRLEEAKNDLDQSEWILHKARYGLFFSMGLPEEEQLYSITFSDTLMATKLEIPQIEALLKQKDHPRYLATQHELQATGFFLKEAKSNYLPDLNLSLYKQNLGIGDGYNFKGFEIGLRIPIWFPFEQRGKINMATARREEITWKQKEISLEIKKQIEYAWHNYEVSRSIINRYNNTMKEKASHLQNLSLRAYQLGEIDLLNLLTAQQTYLSSEQRYLESLRDYYLQLVVLEKYLGQELVY</sequence>
<evidence type="ECO:0000256" key="6">
    <source>
        <dbReference type="ARBA" id="ARBA00023136"/>
    </source>
</evidence>
<dbReference type="GO" id="GO:1990281">
    <property type="term" value="C:efflux pump complex"/>
    <property type="evidence" value="ECO:0007669"/>
    <property type="project" value="TreeGrafter"/>
</dbReference>
<keyword evidence="9" id="KW-0732">Signal</keyword>
<evidence type="ECO:0000256" key="3">
    <source>
        <dbReference type="ARBA" id="ARBA00022448"/>
    </source>
</evidence>
<keyword evidence="4" id="KW-1134">Transmembrane beta strand</keyword>
<evidence type="ECO:0000256" key="9">
    <source>
        <dbReference type="SAM" id="SignalP"/>
    </source>
</evidence>
<comment type="subcellular location">
    <subcellularLocation>
        <location evidence="1">Cell outer membrane</location>
    </subcellularLocation>
</comment>
<feature type="chain" id="PRO_5032883900" evidence="9">
    <location>
        <begin position="21"/>
        <end position="414"/>
    </location>
</feature>
<dbReference type="InterPro" id="IPR051906">
    <property type="entry name" value="TolC-like"/>
</dbReference>
<evidence type="ECO:0000256" key="4">
    <source>
        <dbReference type="ARBA" id="ARBA00022452"/>
    </source>
</evidence>
<comment type="similarity">
    <text evidence="2">Belongs to the outer membrane factor (OMF) (TC 1.B.17) family.</text>
</comment>
<evidence type="ECO:0000256" key="7">
    <source>
        <dbReference type="ARBA" id="ARBA00023237"/>
    </source>
</evidence>
<dbReference type="SUPFAM" id="SSF56954">
    <property type="entry name" value="Outer membrane efflux proteins (OEP)"/>
    <property type="match status" value="1"/>
</dbReference>
<keyword evidence="3" id="KW-0813">Transport</keyword>
<evidence type="ECO:0000313" key="10">
    <source>
        <dbReference type="EMBL" id="HDR52655.1"/>
    </source>
</evidence>
<keyword evidence="8" id="KW-0175">Coiled coil</keyword>
<evidence type="ECO:0000256" key="2">
    <source>
        <dbReference type="ARBA" id="ARBA00007613"/>
    </source>
</evidence>
<feature type="coiled-coil region" evidence="8">
    <location>
        <begin position="101"/>
        <end position="128"/>
    </location>
</feature>
<keyword evidence="6" id="KW-0472">Membrane</keyword>
<keyword evidence="5" id="KW-0812">Transmembrane</keyword>